<dbReference type="EMBL" id="BAABGX010000001">
    <property type="protein sequence ID" value="GAA4302358.1"/>
    <property type="molecule type" value="Genomic_DNA"/>
</dbReference>
<gene>
    <name evidence="2" type="ORF">GCM10023183_14170</name>
</gene>
<dbReference type="Pfam" id="PF18962">
    <property type="entry name" value="Por_Secre_tail"/>
    <property type="match status" value="1"/>
</dbReference>
<dbReference type="InterPro" id="IPR026444">
    <property type="entry name" value="Secre_tail"/>
</dbReference>
<accession>A0ABP8FFW3</accession>
<comment type="caution">
    <text evidence="2">The sequence shown here is derived from an EMBL/GenBank/DDBJ whole genome shotgun (WGS) entry which is preliminary data.</text>
</comment>
<evidence type="ECO:0000259" key="1">
    <source>
        <dbReference type="Pfam" id="PF18962"/>
    </source>
</evidence>
<protein>
    <recommendedName>
        <fullName evidence="1">Secretion system C-terminal sorting domain-containing protein</fullName>
    </recommendedName>
</protein>
<dbReference type="InterPro" id="IPR013783">
    <property type="entry name" value="Ig-like_fold"/>
</dbReference>
<sequence>MWVMIEEVDAIGQKTGAYIIKTLAVAPYPNPLPVELVNFIGLARSGSVELSWSTATEINNDQFEVERSSNGKDFYKISTVKGAGNSSLLRQYKFLDTAPLAGVAYYRLKQVDFDQAFEYSKVISVKSALSAKSLEPSIYPNPVTENYLTVRLKNYTSTQGPVLFKLTDLNGKIVATQPLDASLQETRVELAGYNLRKGIYLVSVATEEVLHTQRIVIQ</sequence>
<name>A0ABP8FFW3_9BACT</name>
<keyword evidence="3" id="KW-1185">Reference proteome</keyword>
<dbReference type="Gene3D" id="2.60.40.10">
    <property type="entry name" value="Immunoglobulins"/>
    <property type="match status" value="1"/>
</dbReference>
<dbReference type="Proteomes" id="UP001501844">
    <property type="component" value="Unassembled WGS sequence"/>
</dbReference>
<dbReference type="NCBIfam" id="TIGR04183">
    <property type="entry name" value="Por_Secre_tail"/>
    <property type="match status" value="1"/>
</dbReference>
<organism evidence="2 3">
    <name type="scientific">Nibribacter koreensis</name>
    <dbReference type="NCBI Taxonomy" id="1084519"/>
    <lineage>
        <taxon>Bacteria</taxon>
        <taxon>Pseudomonadati</taxon>
        <taxon>Bacteroidota</taxon>
        <taxon>Cytophagia</taxon>
        <taxon>Cytophagales</taxon>
        <taxon>Hymenobacteraceae</taxon>
        <taxon>Nibribacter</taxon>
    </lineage>
</organism>
<evidence type="ECO:0000313" key="3">
    <source>
        <dbReference type="Proteomes" id="UP001501844"/>
    </source>
</evidence>
<evidence type="ECO:0000313" key="2">
    <source>
        <dbReference type="EMBL" id="GAA4302358.1"/>
    </source>
</evidence>
<feature type="domain" description="Secretion system C-terminal sorting" evidence="1">
    <location>
        <begin position="138"/>
        <end position="217"/>
    </location>
</feature>
<proteinExistence type="predicted"/>
<reference evidence="3" key="1">
    <citation type="journal article" date="2019" name="Int. J. Syst. Evol. Microbiol.">
        <title>The Global Catalogue of Microorganisms (GCM) 10K type strain sequencing project: providing services to taxonomists for standard genome sequencing and annotation.</title>
        <authorList>
            <consortium name="The Broad Institute Genomics Platform"/>
            <consortium name="The Broad Institute Genome Sequencing Center for Infectious Disease"/>
            <person name="Wu L."/>
            <person name="Ma J."/>
        </authorList>
    </citation>
    <scope>NUCLEOTIDE SEQUENCE [LARGE SCALE GENOMIC DNA]</scope>
    <source>
        <strain evidence="3">JCM 17917</strain>
    </source>
</reference>